<dbReference type="InterPro" id="IPR027417">
    <property type="entry name" value="P-loop_NTPase"/>
</dbReference>
<accession>A0ABM7V8E5</accession>
<feature type="domain" description="RecF/RecN/SMC N-terminal" evidence="7">
    <location>
        <begin position="6"/>
        <end position="332"/>
    </location>
</feature>
<comment type="subcellular location">
    <subcellularLocation>
        <location evidence="6">Cytoplasm</location>
    </subcellularLocation>
</comment>
<feature type="binding site" evidence="6">
    <location>
        <begin position="31"/>
        <end position="38"/>
    </location>
    <ligand>
        <name>ATP</name>
        <dbReference type="ChEBI" id="CHEBI:30616"/>
    </ligand>
</feature>
<keyword evidence="2 6" id="KW-0235">DNA replication</keyword>
<dbReference type="PANTHER" id="PTHR32182:SF0">
    <property type="entry name" value="DNA REPLICATION AND REPAIR PROTEIN RECF"/>
    <property type="match status" value="1"/>
</dbReference>
<dbReference type="HAMAP" id="MF_00365">
    <property type="entry name" value="RecF"/>
    <property type="match status" value="1"/>
</dbReference>
<keyword evidence="6" id="KW-0227">DNA damage</keyword>
<keyword evidence="6" id="KW-0742">SOS response</keyword>
<evidence type="ECO:0000313" key="8">
    <source>
        <dbReference type="EMBL" id="BDB96057.1"/>
    </source>
</evidence>
<comment type="function">
    <text evidence="6">The RecF protein is involved in DNA metabolism; it is required for DNA replication and normal SOS inducibility. RecF binds preferentially to single-stranded, linear DNA. It also seems to bind ATP.</text>
</comment>
<keyword evidence="6" id="KW-0234">DNA repair</keyword>
<dbReference type="RefSeq" id="WP_236865449.1">
    <property type="nucleotide sequence ID" value="NZ_AP025225.1"/>
</dbReference>
<keyword evidence="9" id="KW-1185">Reference proteome</keyword>
<keyword evidence="4 6" id="KW-0067">ATP-binding</keyword>
<dbReference type="InterPro" id="IPR042174">
    <property type="entry name" value="RecF_2"/>
</dbReference>
<proteinExistence type="inferred from homology"/>
<evidence type="ECO:0000256" key="2">
    <source>
        <dbReference type="ARBA" id="ARBA00022705"/>
    </source>
</evidence>
<dbReference type="Gene3D" id="3.40.50.300">
    <property type="entry name" value="P-loop containing nucleotide triphosphate hydrolases"/>
    <property type="match status" value="1"/>
</dbReference>
<dbReference type="Pfam" id="PF02463">
    <property type="entry name" value="SMC_N"/>
    <property type="match status" value="1"/>
</dbReference>
<evidence type="ECO:0000313" key="9">
    <source>
        <dbReference type="Proteomes" id="UP001320209"/>
    </source>
</evidence>
<protein>
    <recommendedName>
        <fullName evidence="6">DNA replication and repair protein RecF</fullName>
    </recommendedName>
</protein>
<evidence type="ECO:0000256" key="1">
    <source>
        <dbReference type="ARBA" id="ARBA00022490"/>
    </source>
</evidence>
<dbReference type="InterPro" id="IPR001238">
    <property type="entry name" value="DNA-binding_RecF"/>
</dbReference>
<dbReference type="InterPro" id="IPR003395">
    <property type="entry name" value="RecF/RecN/SMC_N"/>
</dbReference>
<evidence type="ECO:0000256" key="6">
    <source>
        <dbReference type="HAMAP-Rule" id="MF_00365"/>
    </source>
</evidence>
<dbReference type="PANTHER" id="PTHR32182">
    <property type="entry name" value="DNA REPLICATION AND REPAIR PROTEIN RECF"/>
    <property type="match status" value="1"/>
</dbReference>
<dbReference type="EMBL" id="AP025225">
    <property type="protein sequence ID" value="BDB96057.1"/>
    <property type="molecule type" value="Genomic_DNA"/>
</dbReference>
<evidence type="ECO:0000256" key="5">
    <source>
        <dbReference type="ARBA" id="ARBA00023125"/>
    </source>
</evidence>
<evidence type="ECO:0000256" key="4">
    <source>
        <dbReference type="ARBA" id="ARBA00022840"/>
    </source>
</evidence>
<dbReference type="SUPFAM" id="SSF52540">
    <property type="entry name" value="P-loop containing nucleoside triphosphate hydrolases"/>
    <property type="match status" value="1"/>
</dbReference>
<evidence type="ECO:0000256" key="3">
    <source>
        <dbReference type="ARBA" id="ARBA00022741"/>
    </source>
</evidence>
<dbReference type="Gene3D" id="1.20.1050.90">
    <property type="entry name" value="RecF/RecN/SMC, N-terminal domain"/>
    <property type="match status" value="1"/>
</dbReference>
<name>A0ABM7V8E5_9PROT</name>
<gene>
    <name evidence="6 8" type="primary">recF</name>
    <name evidence="8" type="ORF">HYD_1900</name>
</gene>
<comment type="similarity">
    <text evidence="6">Belongs to the RecF family.</text>
</comment>
<reference evidence="8" key="1">
    <citation type="submission" date="2021-10" db="EMBL/GenBank/DDBJ databases">
        <title>Genome Sequence of The Candidatus Hydrogeosomobacter endosymbioticus, an Intracellular Bacterial Symbiont of the Anaerobic Ciliate GW7.</title>
        <authorList>
            <person name="Shiohama Y."/>
            <person name="Shinzato N."/>
        </authorList>
    </citation>
    <scope>NUCLEOTIDE SEQUENCE [LARGE SCALE GENOMIC DNA]</scope>
    <source>
        <strain evidence="8">200920</strain>
    </source>
</reference>
<evidence type="ECO:0000259" key="7">
    <source>
        <dbReference type="Pfam" id="PF02463"/>
    </source>
</evidence>
<dbReference type="NCBIfam" id="TIGR00611">
    <property type="entry name" value="recf"/>
    <property type="match status" value="1"/>
</dbReference>
<keyword evidence="5 6" id="KW-0238">DNA-binding</keyword>
<keyword evidence="3 6" id="KW-0547">Nucleotide-binding</keyword>
<dbReference type="Proteomes" id="UP001320209">
    <property type="component" value="Chromosome"/>
</dbReference>
<organism evidence="8 9">
    <name type="scientific">Candidatus Hydrogenosomobacter endosymbioticus</name>
    <dbReference type="NCBI Taxonomy" id="2558174"/>
    <lineage>
        <taxon>Bacteria</taxon>
        <taxon>Pseudomonadati</taxon>
        <taxon>Pseudomonadota</taxon>
        <taxon>Alphaproteobacteria</taxon>
        <taxon>Holosporales</taxon>
        <taxon>Holosporaceae</taxon>
        <taxon>Candidatus Hydrogenosomobacter</taxon>
    </lineage>
</organism>
<keyword evidence="1 6" id="KW-0963">Cytoplasm</keyword>
<sequence length="367" mass="41279">MFSNLRISLESFRSYKSLNMEFPFGVVCLHGKNGIGKTNLLEALSLLSPGRGMRKVASNSVFQNNSANTPWRAQIEFITDSGPLRIMTTANAASNRREIYLNDVLLKKHSDIADLMSLNWITPTMDKLFSEGKTARRRFFDRITFSIFPKYADHIISYEKAMRERQYLLAENRYSSSSWCDCLESLMAENAIAIAEYRMRAISLIESEIRNCVNGFPKATFSLTGEFENLIKENFCQKAKESFIEMLKTSRSTDSGKSGAKAGIHKTLFSVTHENGQEASLCSTGEQKAILVSIILAVTIVSKKMEKDAITMLLIDEVAAHLDDDKRERLFDELISMKISVWLTGTDAGIFSSMLGRAHVVDLEKVL</sequence>